<dbReference type="InterPro" id="IPR013083">
    <property type="entry name" value="Znf_RING/FYVE/PHD"/>
</dbReference>
<feature type="domain" description="RING-type" evidence="3">
    <location>
        <begin position="235"/>
        <end position="273"/>
    </location>
</feature>
<name>A0A9N8H7C6_9STRA</name>
<evidence type="ECO:0000256" key="1">
    <source>
        <dbReference type="PROSITE-ProRule" id="PRU00175"/>
    </source>
</evidence>
<dbReference type="PANTHER" id="PTHR15315:SF26">
    <property type="entry name" value="E3 UBIQUITIN-PROTEIN LIGASE NRDP1"/>
    <property type="match status" value="1"/>
</dbReference>
<dbReference type="EMBL" id="CAICTM010000064">
    <property type="protein sequence ID" value="CAB9499633.1"/>
    <property type="molecule type" value="Genomic_DNA"/>
</dbReference>
<evidence type="ECO:0000256" key="2">
    <source>
        <dbReference type="SAM" id="MobiDB-lite"/>
    </source>
</evidence>
<keyword evidence="1" id="KW-0863">Zinc-finger</keyword>
<evidence type="ECO:0000313" key="5">
    <source>
        <dbReference type="Proteomes" id="UP001153069"/>
    </source>
</evidence>
<accession>A0A9N8H7C6</accession>
<dbReference type="AlphaFoldDB" id="A0A9N8H7C6"/>
<dbReference type="InterPro" id="IPR001841">
    <property type="entry name" value="Znf_RING"/>
</dbReference>
<sequence length="373" mass="41228">MGNIHSSSDHDEEEESPPPPPRPSRTSLCTFLLGGPMPATPGIIPLCWDELLDWADDATFLAEVVHQRNAAISQQLRGSTAASSTEQGRAIHIKRGIRFVPYVSLHETEDALRKLASQSYMERAQFYQESVLVAVEDVEKTEILCLTSLFQFCRYYTLIRRLADSYEMVLEYPPTGATLTAAPPIHNGPEEQSPIGALLGGDATSLETEDKEPSTTPLLAGDEQPSDGPLELDECAICFDKTEDSVLMCCSHALCADCEKRWVRKHLCCPFCRQSFSSVKEAVQTQWQLGVKAVPVDQVLDDVRSLESTIAHFWRRHIHEKDSSSLPSILEENYVARPKAIQSCAAVVVGEELDEFVVIEELSLSCALSAGYA</sequence>
<dbReference type="GO" id="GO:0016567">
    <property type="term" value="P:protein ubiquitination"/>
    <property type="evidence" value="ECO:0007669"/>
    <property type="project" value="TreeGrafter"/>
</dbReference>
<keyword evidence="1" id="KW-0862">Zinc</keyword>
<dbReference type="GO" id="GO:0008270">
    <property type="term" value="F:zinc ion binding"/>
    <property type="evidence" value="ECO:0007669"/>
    <property type="project" value="UniProtKB-KW"/>
</dbReference>
<dbReference type="GO" id="GO:0061630">
    <property type="term" value="F:ubiquitin protein ligase activity"/>
    <property type="evidence" value="ECO:0007669"/>
    <property type="project" value="TreeGrafter"/>
</dbReference>
<evidence type="ECO:0000313" key="4">
    <source>
        <dbReference type="EMBL" id="CAB9499633.1"/>
    </source>
</evidence>
<proteinExistence type="predicted"/>
<feature type="region of interest" description="Disordered" evidence="2">
    <location>
        <begin position="1"/>
        <end position="26"/>
    </location>
</feature>
<dbReference type="Proteomes" id="UP001153069">
    <property type="component" value="Unassembled WGS sequence"/>
</dbReference>
<comment type="caution">
    <text evidence="4">The sequence shown here is derived from an EMBL/GenBank/DDBJ whole genome shotgun (WGS) entry which is preliminary data.</text>
</comment>
<dbReference type="Pfam" id="PF13920">
    <property type="entry name" value="zf-C3HC4_3"/>
    <property type="match status" value="1"/>
</dbReference>
<dbReference type="OrthoDB" id="9049620at2759"/>
<dbReference type="PROSITE" id="PS50089">
    <property type="entry name" value="ZF_RING_2"/>
    <property type="match status" value="1"/>
</dbReference>
<keyword evidence="1" id="KW-0479">Metal-binding</keyword>
<feature type="region of interest" description="Disordered" evidence="2">
    <location>
        <begin position="206"/>
        <end position="226"/>
    </location>
</feature>
<dbReference type="Gene3D" id="3.30.40.10">
    <property type="entry name" value="Zinc/RING finger domain, C3HC4 (zinc finger)"/>
    <property type="match status" value="1"/>
</dbReference>
<protein>
    <recommendedName>
        <fullName evidence="3">RING-type domain-containing protein</fullName>
    </recommendedName>
</protein>
<gene>
    <name evidence="4" type="ORF">SEMRO_65_G036840.1</name>
</gene>
<dbReference type="PANTHER" id="PTHR15315">
    <property type="entry name" value="RING FINGER PROTEIN 41, 151"/>
    <property type="match status" value="1"/>
</dbReference>
<dbReference type="SUPFAM" id="SSF57850">
    <property type="entry name" value="RING/U-box"/>
    <property type="match status" value="1"/>
</dbReference>
<keyword evidence="5" id="KW-1185">Reference proteome</keyword>
<evidence type="ECO:0000259" key="3">
    <source>
        <dbReference type="PROSITE" id="PS50089"/>
    </source>
</evidence>
<reference evidence="4" key="1">
    <citation type="submission" date="2020-06" db="EMBL/GenBank/DDBJ databases">
        <authorList>
            <consortium name="Plant Systems Biology data submission"/>
        </authorList>
    </citation>
    <scope>NUCLEOTIDE SEQUENCE</scope>
    <source>
        <strain evidence="4">D6</strain>
    </source>
</reference>
<organism evidence="4 5">
    <name type="scientific">Seminavis robusta</name>
    <dbReference type="NCBI Taxonomy" id="568900"/>
    <lineage>
        <taxon>Eukaryota</taxon>
        <taxon>Sar</taxon>
        <taxon>Stramenopiles</taxon>
        <taxon>Ochrophyta</taxon>
        <taxon>Bacillariophyta</taxon>
        <taxon>Bacillariophyceae</taxon>
        <taxon>Bacillariophycidae</taxon>
        <taxon>Naviculales</taxon>
        <taxon>Naviculaceae</taxon>
        <taxon>Seminavis</taxon>
    </lineage>
</organism>